<dbReference type="Gene3D" id="3.60.20.10">
    <property type="entry name" value="Glutamine Phosphoribosylpyrophosphate, subunit 1, domain 1"/>
    <property type="match status" value="1"/>
</dbReference>
<comment type="caution">
    <text evidence="4">The sequence shown here is derived from an EMBL/GenBank/DDBJ whole genome shotgun (WGS) entry which is preliminary data.</text>
</comment>
<evidence type="ECO:0000313" key="4">
    <source>
        <dbReference type="EMBL" id="KEA55842.1"/>
    </source>
</evidence>
<dbReference type="AlphaFoldDB" id="A0A071M557"/>
<dbReference type="EMBL" id="JJOA01000035">
    <property type="protein sequence ID" value="KEA55842.1"/>
    <property type="molecule type" value="Genomic_DNA"/>
</dbReference>
<evidence type="ECO:0000259" key="3">
    <source>
        <dbReference type="PROSITE" id="PS51278"/>
    </source>
</evidence>
<evidence type="ECO:0000256" key="2">
    <source>
        <dbReference type="ARBA" id="ARBA00022962"/>
    </source>
</evidence>
<dbReference type="InterPro" id="IPR029055">
    <property type="entry name" value="Ntn_hydrolases_N"/>
</dbReference>
<protein>
    <submittedName>
        <fullName evidence="4">Amidophosphoribosyltransferase</fullName>
    </submittedName>
</protein>
<dbReference type="OrthoDB" id="9763290at2"/>
<sequence length="302" mass="33349">MCGIVGLLVKTPALRDRLGELMVPMLIGMTERGPDSAGLAVFGDAVEPNQRKLSLYSGFTDEGEHFPWDVLLDRLKASVDAAARVDAKGNHAVLTVHAQADTVRHWLNEHYPRVYLLSAGRSIDLYKDIGLPAEIAARYAFGGLKGSHLVGHTRMATESAVTPDRAHPFTAGEDFCLVHNGSLSNPYGVRRKLEPKGIHFDTDNDTEAACRFLEWRLREGDTLPVALQKGFEELDGFYTFLMGTPTELALIRDPFACKPAVVAENDDYVAIASEFRSLAHLPDIRNAKVFEPAPEEMYVWNA</sequence>
<dbReference type="PROSITE" id="PS51278">
    <property type="entry name" value="GATASE_TYPE_2"/>
    <property type="match status" value="1"/>
</dbReference>
<evidence type="ECO:0000256" key="1">
    <source>
        <dbReference type="ARBA" id="ARBA00022679"/>
    </source>
</evidence>
<dbReference type="SUPFAM" id="SSF56235">
    <property type="entry name" value="N-terminal nucleophile aminohydrolases (Ntn hydrolases)"/>
    <property type="match status" value="1"/>
</dbReference>
<keyword evidence="1 4" id="KW-0808">Transferase</keyword>
<dbReference type="InterPro" id="IPR017932">
    <property type="entry name" value="GATase_2_dom"/>
</dbReference>
<keyword evidence="4" id="KW-0328">Glycosyltransferase</keyword>
<feature type="domain" description="Glutamine amidotransferase type-2" evidence="3">
    <location>
        <begin position="2"/>
        <end position="302"/>
    </location>
</feature>
<dbReference type="PANTHER" id="PTHR11907">
    <property type="entry name" value="AMIDOPHOSPHORIBOSYLTRANSFERASE"/>
    <property type="match status" value="1"/>
</dbReference>
<keyword evidence="2" id="KW-0315">Glutamine amidotransferase</keyword>
<reference evidence="4" key="1">
    <citation type="submission" date="2014-04" db="EMBL/GenBank/DDBJ databases">
        <title>In planta biocontrol of soil-borne Fusarium wilt of banana through a plant endophytic bacterium, Burkholderia cenocepacia 869T2.</title>
        <authorList>
            <person name="Ho Y.-N."/>
            <person name="Chiang H.-M."/>
            <person name="Chao C.-P."/>
            <person name="Su C.-C."/>
            <person name="Hsu H.-F."/>
            <person name="Guo C.-T."/>
            <person name="Hsieh J.-L."/>
            <person name="Huang C.-C."/>
        </authorList>
    </citation>
    <scope>NUCLEOTIDE SEQUENCE [LARGE SCALE GENOMIC DNA]</scope>
    <source>
        <strain evidence="4">869T2</strain>
    </source>
</reference>
<organism evidence="4">
    <name type="scientific">Burkholderia cenocepacia</name>
    <dbReference type="NCBI Taxonomy" id="95486"/>
    <lineage>
        <taxon>Bacteria</taxon>
        <taxon>Pseudomonadati</taxon>
        <taxon>Pseudomonadota</taxon>
        <taxon>Betaproteobacteria</taxon>
        <taxon>Burkholderiales</taxon>
        <taxon>Burkholderiaceae</taxon>
        <taxon>Burkholderia</taxon>
        <taxon>Burkholderia cepacia complex</taxon>
    </lineage>
</organism>
<accession>A0A071M557</accession>
<dbReference type="GO" id="GO:0016757">
    <property type="term" value="F:glycosyltransferase activity"/>
    <property type="evidence" value="ECO:0007669"/>
    <property type="project" value="UniProtKB-KW"/>
</dbReference>
<dbReference type="Pfam" id="PF13522">
    <property type="entry name" value="GATase_6"/>
    <property type="match status" value="1"/>
</dbReference>
<gene>
    <name evidence="4" type="ORF">DT99_30635</name>
</gene>
<name>A0A071M557_9BURK</name>
<proteinExistence type="predicted"/>